<feature type="domain" description="PurE" evidence="1">
    <location>
        <begin position="106"/>
        <end position="238"/>
    </location>
</feature>
<dbReference type="SMART" id="SM01001">
    <property type="entry name" value="AIRC"/>
    <property type="match status" value="1"/>
</dbReference>
<gene>
    <name evidence="2" type="ORF">SAMN02745225_00917</name>
</gene>
<dbReference type="Proteomes" id="UP000184295">
    <property type="component" value="Unassembled WGS sequence"/>
</dbReference>
<evidence type="ECO:0000313" key="2">
    <source>
        <dbReference type="EMBL" id="SHE54130.1"/>
    </source>
</evidence>
<dbReference type="EMBL" id="FQUL01000009">
    <property type="protein sequence ID" value="SHE54130.1"/>
    <property type="molecule type" value="Genomic_DNA"/>
</dbReference>
<evidence type="ECO:0000313" key="3">
    <source>
        <dbReference type="Proteomes" id="UP000184295"/>
    </source>
</evidence>
<evidence type="ECO:0000259" key="1">
    <source>
        <dbReference type="SMART" id="SM01001"/>
    </source>
</evidence>
<dbReference type="GO" id="GO:0006189">
    <property type="term" value="P:'de novo' IMP biosynthetic process"/>
    <property type="evidence" value="ECO:0007669"/>
    <property type="project" value="InterPro"/>
</dbReference>
<dbReference type="RefSeq" id="WP_084660193.1">
    <property type="nucleotide sequence ID" value="NZ_FQUL01000009.1"/>
</dbReference>
<dbReference type="NCBIfam" id="NF033503">
    <property type="entry name" value="LarB"/>
    <property type="match status" value="1"/>
</dbReference>
<dbReference type="AlphaFoldDB" id="A0A1M4UC52"/>
<accession>A0A1M4UC52</accession>
<dbReference type="Pfam" id="PF00731">
    <property type="entry name" value="AIRC"/>
    <property type="match status" value="1"/>
</dbReference>
<name>A0A1M4UC52_9ACTN</name>
<dbReference type="STRING" id="1121881.SAMN02745225_00917"/>
<dbReference type="PANTHER" id="PTHR43064:SF1">
    <property type="entry name" value="SLL1489 PROTEIN"/>
    <property type="match status" value="1"/>
</dbReference>
<sequence length="243" mass="25877">MRNQGLNVESSKEVVARVDLLRSRRIGMPEAVYCQSKTVQEILAILKHHRDTSNEAVLLTRCNNDVVGAVSKLYESMTHPLYVFPGLEIEADYRTIVVGTPTKIDAKVGVLTAGTSDLRVAHECMGTLFALGIHGEIYADVGVAHVDRVLEILPRLEDFDVIVVVAGMEGALASVVGGLVSQPVVAVPTSAGYGSSFDGLTALLAMTATCAQGVSVMGIDNGFGAACAAFRVVKRYTSRAKRL</sequence>
<dbReference type="InterPro" id="IPR039476">
    <property type="entry name" value="P2CMN_synthase_LarB"/>
</dbReference>
<dbReference type="InterPro" id="IPR000031">
    <property type="entry name" value="PurE_dom"/>
</dbReference>
<dbReference type="PANTHER" id="PTHR43064">
    <property type="entry name" value="PHOSPHORIBOSYLAMINOIMIDAZOLE CARBOXYLASE-RELATED"/>
    <property type="match status" value="1"/>
</dbReference>
<organism evidence="2 3">
    <name type="scientific">Ferrithrix thermotolerans DSM 19514</name>
    <dbReference type="NCBI Taxonomy" id="1121881"/>
    <lineage>
        <taxon>Bacteria</taxon>
        <taxon>Bacillati</taxon>
        <taxon>Actinomycetota</taxon>
        <taxon>Acidimicrobiia</taxon>
        <taxon>Acidimicrobiales</taxon>
        <taxon>Acidimicrobiaceae</taxon>
        <taxon>Ferrithrix</taxon>
    </lineage>
</organism>
<keyword evidence="3" id="KW-1185">Reference proteome</keyword>
<dbReference type="GO" id="GO:0016787">
    <property type="term" value="F:hydrolase activity"/>
    <property type="evidence" value="ECO:0007669"/>
    <property type="project" value="InterPro"/>
</dbReference>
<dbReference type="SUPFAM" id="SSF52255">
    <property type="entry name" value="N5-CAIR mutase (phosphoribosylaminoimidazole carboxylase, PurE)"/>
    <property type="match status" value="1"/>
</dbReference>
<protein>
    <recommendedName>
        <fullName evidence="1">PurE domain-containing protein</fullName>
    </recommendedName>
</protein>
<proteinExistence type="predicted"/>
<dbReference type="Gene3D" id="3.40.50.1970">
    <property type="match status" value="1"/>
</dbReference>
<reference evidence="3" key="1">
    <citation type="submission" date="2016-11" db="EMBL/GenBank/DDBJ databases">
        <authorList>
            <person name="Varghese N."/>
            <person name="Submissions S."/>
        </authorList>
    </citation>
    <scope>NUCLEOTIDE SEQUENCE [LARGE SCALE GENOMIC DNA]</scope>
    <source>
        <strain evidence="3">DSM 19514</strain>
    </source>
</reference>